<proteinExistence type="predicted"/>
<accession>A0A7W4J1B9</accession>
<name>A0A7W4J1B9_9PROT</name>
<evidence type="ECO:0000313" key="1">
    <source>
        <dbReference type="EMBL" id="MBB2172876.1"/>
    </source>
</evidence>
<dbReference type="AlphaFoldDB" id="A0A7W4J1B9"/>
<dbReference type="Proteomes" id="UP000577891">
    <property type="component" value="Unassembled WGS sequence"/>
</dbReference>
<protein>
    <recommendedName>
        <fullName evidence="3">N-acetyltransferase domain-containing protein</fullName>
    </recommendedName>
</protein>
<dbReference type="EMBL" id="JABEQE010000010">
    <property type="protein sequence ID" value="MBB2172876.1"/>
    <property type="molecule type" value="Genomic_DNA"/>
</dbReference>
<sequence>MMAPADLLGMELPPHAKIYREGDVLAAVMPISDGAWEVHCGAAPDRRGRIALEAFRRLIAQFWSDYPDAITLIGVMEATHRAARVNAVRLGFIPFLTDNLPWPDGSVRLTACYRLERAQS</sequence>
<reference evidence="1 2" key="1">
    <citation type="submission" date="2020-04" db="EMBL/GenBank/DDBJ databases">
        <title>Description of novel Gluconacetobacter.</title>
        <authorList>
            <person name="Sombolestani A."/>
        </authorList>
    </citation>
    <scope>NUCLEOTIDE SEQUENCE [LARGE SCALE GENOMIC DNA]</scope>
    <source>
        <strain evidence="1 2">LMG 27724</strain>
    </source>
</reference>
<comment type="caution">
    <text evidence="1">The sequence shown here is derived from an EMBL/GenBank/DDBJ whole genome shotgun (WGS) entry which is preliminary data.</text>
</comment>
<evidence type="ECO:0008006" key="3">
    <source>
        <dbReference type="Google" id="ProtNLM"/>
    </source>
</evidence>
<evidence type="ECO:0000313" key="2">
    <source>
        <dbReference type="Proteomes" id="UP000577891"/>
    </source>
</evidence>
<dbReference type="RefSeq" id="WP_182979402.1">
    <property type="nucleotide sequence ID" value="NZ_BAABGB010000005.1"/>
</dbReference>
<organism evidence="1 2">
    <name type="scientific">Gluconacetobacter asukensis</name>
    <dbReference type="NCBI Taxonomy" id="1017181"/>
    <lineage>
        <taxon>Bacteria</taxon>
        <taxon>Pseudomonadati</taxon>
        <taxon>Pseudomonadota</taxon>
        <taxon>Alphaproteobacteria</taxon>
        <taxon>Acetobacterales</taxon>
        <taxon>Acetobacteraceae</taxon>
        <taxon>Gluconacetobacter</taxon>
    </lineage>
</organism>
<gene>
    <name evidence="1" type="ORF">HLH35_12225</name>
</gene>
<keyword evidence="2" id="KW-1185">Reference proteome</keyword>